<evidence type="ECO:0008006" key="4">
    <source>
        <dbReference type="Google" id="ProtNLM"/>
    </source>
</evidence>
<dbReference type="Proteomes" id="UP001237194">
    <property type="component" value="Unassembled WGS sequence"/>
</dbReference>
<dbReference type="RefSeq" id="WP_283901447.1">
    <property type="nucleotide sequence ID" value="NZ_JARWAF010000024.1"/>
</dbReference>
<comment type="caution">
    <text evidence="2">The sequence shown here is derived from an EMBL/GenBank/DDBJ whole genome shotgun (WGS) entry which is preliminary data.</text>
</comment>
<protein>
    <recommendedName>
        <fullName evidence="4">DUF1918 domain-containing protein</fullName>
    </recommendedName>
</protein>
<keyword evidence="3" id="KW-1185">Reference proteome</keyword>
<accession>A0ABT7DHZ1</accession>
<reference evidence="2 3" key="1">
    <citation type="submission" date="2023-04" db="EMBL/GenBank/DDBJ databases">
        <title>A novel species of the genus Streptomyces: Streptomyces pakalii sp. nov. isolated from a Mexican soil jungle.</title>
        <authorList>
            <person name="Chavez-Hernandez M.A."/>
            <person name="Ortiz-Alvarez J."/>
            <person name="Villa-Tanaca L."/>
            <person name="Hernandez-Rodriguez C."/>
        </authorList>
    </citation>
    <scope>NUCLEOTIDE SEQUENCE [LARGE SCALE GENOMIC DNA]</scope>
    <source>
        <strain evidence="2 3">ENCB-J15</strain>
    </source>
</reference>
<name>A0ABT7DHZ1_9ACTN</name>
<evidence type="ECO:0000313" key="2">
    <source>
        <dbReference type="EMBL" id="MDJ1645430.1"/>
    </source>
</evidence>
<feature type="region of interest" description="Disordered" evidence="1">
    <location>
        <begin position="82"/>
        <end position="106"/>
    </location>
</feature>
<evidence type="ECO:0000313" key="3">
    <source>
        <dbReference type="Proteomes" id="UP001237194"/>
    </source>
</evidence>
<feature type="region of interest" description="Disordered" evidence="1">
    <location>
        <begin position="1"/>
        <end position="30"/>
    </location>
</feature>
<proteinExistence type="predicted"/>
<organism evidence="2 3">
    <name type="scientific">Streptomyces pakalii</name>
    <dbReference type="NCBI Taxonomy" id="3036494"/>
    <lineage>
        <taxon>Bacteria</taxon>
        <taxon>Bacillati</taxon>
        <taxon>Actinomycetota</taxon>
        <taxon>Actinomycetes</taxon>
        <taxon>Kitasatosporales</taxon>
        <taxon>Streptomycetaceae</taxon>
        <taxon>Streptomyces</taxon>
    </lineage>
</organism>
<evidence type="ECO:0000256" key="1">
    <source>
        <dbReference type="SAM" id="MobiDB-lite"/>
    </source>
</evidence>
<dbReference type="EMBL" id="JARWAF010000024">
    <property type="protein sequence ID" value="MDJ1645430.1"/>
    <property type="molecule type" value="Genomic_DNA"/>
</dbReference>
<sequence length="106" mass="11536">MGRQKSWTPRWHTGDLVMPTGEQDHPGDPVGKVLEETYESGVLVLFPDAGHEFHHPDELIAVEPGRYPAAAALAVEEVGQDVREPTADSGGETAEGARRVRWHEGG</sequence>
<feature type="compositionally biased region" description="Basic and acidic residues" evidence="1">
    <location>
        <begin position="95"/>
        <end position="106"/>
    </location>
</feature>
<gene>
    <name evidence="2" type="ORF">P5W92_34245</name>
</gene>